<keyword evidence="2 7" id="KW-0813">Transport</keyword>
<keyword evidence="4 7" id="KW-0812">Transmembrane</keyword>
<dbReference type="GO" id="GO:0055085">
    <property type="term" value="P:transmembrane transport"/>
    <property type="evidence" value="ECO:0007669"/>
    <property type="project" value="InterPro"/>
</dbReference>
<evidence type="ECO:0000256" key="3">
    <source>
        <dbReference type="ARBA" id="ARBA00022475"/>
    </source>
</evidence>
<dbReference type="SUPFAM" id="SSF161098">
    <property type="entry name" value="MetI-like"/>
    <property type="match status" value="1"/>
</dbReference>
<feature type="transmembrane region" description="Helical" evidence="7">
    <location>
        <begin position="28"/>
        <end position="51"/>
    </location>
</feature>
<feature type="domain" description="ABC transmembrane type-1" evidence="8">
    <location>
        <begin position="71"/>
        <end position="255"/>
    </location>
</feature>
<comment type="similarity">
    <text evidence="7">Belongs to the binding-protein-dependent transport system permease family.</text>
</comment>
<dbReference type="GO" id="GO:0005886">
    <property type="term" value="C:plasma membrane"/>
    <property type="evidence" value="ECO:0007669"/>
    <property type="project" value="UniProtKB-SubCell"/>
</dbReference>
<dbReference type="EMBL" id="JAGZGG010000001">
    <property type="protein sequence ID" value="MBS5331006.1"/>
    <property type="molecule type" value="Genomic_DNA"/>
</dbReference>
<evidence type="ECO:0000256" key="1">
    <source>
        <dbReference type="ARBA" id="ARBA00004651"/>
    </source>
</evidence>
<name>A0A943DC98_9FIRM</name>
<sequence length="272" mass="29311">MQAKSDLIPSCRGGCEHRPLQTPLWQKAAAILVWILIWQFAAMGLGHGGLFLATPLQTLGALAQLAPTAAFWQRIVFSALRIVAGFLLAAAGGLLLGAVGARWHWVRVFIDPAMQLIRAMPVASFVILALLWVRSANLSVIVSFTHVLPVVYAGVLGGIADTDPKLLEMAKVYRLPLSARLRYIWLPGIFPSFCESCIAAMGMCWKSGVSAEVIGLPDHSVGDALYRAKITLSTPDVFAWTLVIVLLSAVLSAVAAWGLRTVKARLCGEVRT</sequence>
<evidence type="ECO:0000256" key="7">
    <source>
        <dbReference type="RuleBase" id="RU363032"/>
    </source>
</evidence>
<dbReference type="PANTHER" id="PTHR30151:SF0">
    <property type="entry name" value="ABC TRANSPORTER PERMEASE PROTEIN MJ0413-RELATED"/>
    <property type="match status" value="1"/>
</dbReference>
<feature type="transmembrane region" description="Helical" evidence="7">
    <location>
        <begin position="116"/>
        <end position="133"/>
    </location>
</feature>
<feature type="transmembrane region" description="Helical" evidence="7">
    <location>
        <begin position="71"/>
        <end position="96"/>
    </location>
</feature>
<dbReference type="AlphaFoldDB" id="A0A943DC98"/>
<evidence type="ECO:0000259" key="8">
    <source>
        <dbReference type="PROSITE" id="PS50928"/>
    </source>
</evidence>
<evidence type="ECO:0000313" key="9">
    <source>
        <dbReference type="EMBL" id="MBS5331006.1"/>
    </source>
</evidence>
<dbReference type="Proteomes" id="UP000759273">
    <property type="component" value="Unassembled WGS sequence"/>
</dbReference>
<keyword evidence="5 7" id="KW-1133">Transmembrane helix</keyword>
<evidence type="ECO:0000256" key="2">
    <source>
        <dbReference type="ARBA" id="ARBA00022448"/>
    </source>
</evidence>
<feature type="transmembrane region" description="Helical" evidence="7">
    <location>
        <begin position="139"/>
        <end position="160"/>
    </location>
</feature>
<dbReference type="InterPro" id="IPR000515">
    <property type="entry name" value="MetI-like"/>
</dbReference>
<evidence type="ECO:0000313" key="10">
    <source>
        <dbReference type="Proteomes" id="UP000759273"/>
    </source>
</evidence>
<organism evidence="9 10">
    <name type="scientific">Subdoligranulum variabile</name>
    <dbReference type="NCBI Taxonomy" id="214851"/>
    <lineage>
        <taxon>Bacteria</taxon>
        <taxon>Bacillati</taxon>
        <taxon>Bacillota</taxon>
        <taxon>Clostridia</taxon>
        <taxon>Eubacteriales</taxon>
        <taxon>Oscillospiraceae</taxon>
        <taxon>Subdoligranulum</taxon>
    </lineage>
</organism>
<reference evidence="9" key="1">
    <citation type="submission" date="2021-02" db="EMBL/GenBank/DDBJ databases">
        <title>Infant gut strain persistence is associated with maternal origin, phylogeny, and functional potential including surface adhesion and iron acquisition.</title>
        <authorList>
            <person name="Lou Y.C."/>
        </authorList>
    </citation>
    <scope>NUCLEOTIDE SEQUENCE</scope>
    <source>
        <strain evidence="9">L3_101_000M1_dasL3_101_000M1_concoct_87</strain>
    </source>
</reference>
<evidence type="ECO:0000256" key="4">
    <source>
        <dbReference type="ARBA" id="ARBA00022692"/>
    </source>
</evidence>
<comment type="subcellular location">
    <subcellularLocation>
        <location evidence="1 7">Cell membrane</location>
        <topology evidence="1 7">Multi-pass membrane protein</topology>
    </subcellularLocation>
</comment>
<comment type="caution">
    <text evidence="9">The sequence shown here is derived from an EMBL/GenBank/DDBJ whole genome shotgun (WGS) entry which is preliminary data.</text>
</comment>
<accession>A0A943DC98</accession>
<dbReference type="PROSITE" id="PS50928">
    <property type="entry name" value="ABC_TM1"/>
    <property type="match status" value="1"/>
</dbReference>
<keyword evidence="6 7" id="KW-0472">Membrane</keyword>
<dbReference type="PANTHER" id="PTHR30151">
    <property type="entry name" value="ALKANE SULFONATE ABC TRANSPORTER-RELATED, MEMBRANE SUBUNIT"/>
    <property type="match status" value="1"/>
</dbReference>
<dbReference type="InterPro" id="IPR035906">
    <property type="entry name" value="MetI-like_sf"/>
</dbReference>
<feature type="transmembrane region" description="Helical" evidence="7">
    <location>
        <begin position="237"/>
        <end position="259"/>
    </location>
</feature>
<protein>
    <submittedName>
        <fullName evidence="9">ABC transporter permease subunit</fullName>
    </submittedName>
</protein>
<gene>
    <name evidence="9" type="ORF">KHY36_00565</name>
</gene>
<proteinExistence type="inferred from homology"/>
<dbReference type="Pfam" id="PF00528">
    <property type="entry name" value="BPD_transp_1"/>
    <property type="match status" value="1"/>
</dbReference>
<dbReference type="Gene3D" id="1.10.3720.10">
    <property type="entry name" value="MetI-like"/>
    <property type="match status" value="1"/>
</dbReference>
<keyword evidence="3" id="KW-1003">Cell membrane</keyword>
<evidence type="ECO:0000256" key="6">
    <source>
        <dbReference type="ARBA" id="ARBA00023136"/>
    </source>
</evidence>
<evidence type="ECO:0000256" key="5">
    <source>
        <dbReference type="ARBA" id="ARBA00022989"/>
    </source>
</evidence>